<feature type="compositionally biased region" description="Basic and acidic residues" evidence="1">
    <location>
        <begin position="327"/>
        <end position="346"/>
    </location>
</feature>
<protein>
    <submittedName>
        <fullName evidence="2">GCC2 and GCC3 domain-containing protein</fullName>
    </submittedName>
</protein>
<name>A0A0F7UT65_TOXGV</name>
<evidence type="ECO:0000256" key="1">
    <source>
        <dbReference type="SAM" id="MobiDB-lite"/>
    </source>
</evidence>
<sequence>MEGNTEAKTPNVLGPSHIALSPRQARWKTVPLSSSEHVPRSRISRRTSVSTFGHLSVTVTVTNRACQFLEPQSRIPGVDSAAFFAGVLRQQLKTGNIAGRRLILLTCFFLWFGCNGVFQEYSRTGSPGSRLNNSQPSHSIQNHSCTVDKEAVALLFKARESERLGGCPFDFSSAKCPRTCSTAGPGDTSLLAGLLRFFTFQNLYQIVPRGLDCIRLFYAKTVTSSAVYSIKRYHTGNFTAFVPFALLATAENVATLTGTTIPSEANTTQGLPPRHPSLKQDSPDWLGDDASFSVLNGNDTSTNDTRSGHRYIAYSPAERLPASALAEETRSKNIDDAKSPDTERVPVYEVRSASPSERPTKVNGGEESARKLQKGNLHHHRAFPRNAKQLQFTTDRVRHIVLTGSLRPSYVKGSAIDVTADVTQAGELDLGFDGDVFFSLYLKKEGPLGAATQPIPQSPTYRARAEKGIAVARLVLETAGEVAVRIYCGSCVSTITHFFAVTELTARRLVVSRQPSPSVAGVPLPVQPVVTVVQADGSPARGRVVLVATLLTIETTEDGVGVFEDLAVSLVGDGFFLGFALAEPYSSFPPTFTWPFAIEHGPASGLRFAIEPPAEFLPGEQFSVSIDIVDAWGNSVSGTVEDTDGNPAEITLGLAGTSSSSTSLRGVLAREATGGPLLFDSLAVTGILKGDLQLEASCVKCKLVPVQSRIFKISLTNIARISKCPLLYEDAAVSTEVPSPSSVQGTYGFSFNTCVYRITLLADKMQLLAPKHDVTVTIAGVELKDPVPGLQGEMLPEERIRVTPRTLTFSPSNYHIPQDVLLEVVDDNEIVASIELTNIADELFVGDYIIHHTMSSADTIWNDGNVKWQIDSGEAPEGTEHFIDFVEGGSEAANEDRAFITEGNLMVRVVDDDKRRVFTKVPSTIRMEGEQVSCYSLYGF</sequence>
<feature type="region of interest" description="Disordered" evidence="1">
    <location>
        <begin position="324"/>
        <end position="367"/>
    </location>
</feature>
<feature type="region of interest" description="Disordered" evidence="1">
    <location>
        <begin position="263"/>
        <end position="283"/>
    </location>
</feature>
<gene>
    <name evidence="2" type="ORF">BN1205_040340</name>
</gene>
<evidence type="ECO:0000313" key="2">
    <source>
        <dbReference type="EMBL" id="CEL71646.1"/>
    </source>
</evidence>
<reference evidence="2" key="1">
    <citation type="journal article" date="2015" name="PLoS ONE">
        <title>Comprehensive Evaluation of Toxoplasma gondii VEG and Neospora caninum LIV Genomes with Tachyzoite Stage Transcriptome and Proteome Defines Novel Transcript Features.</title>
        <authorList>
            <person name="Ramaprasad A."/>
            <person name="Mourier T."/>
            <person name="Naeem R."/>
            <person name="Malas T.B."/>
            <person name="Moussa E."/>
            <person name="Panigrahi A."/>
            <person name="Vermont S.J."/>
            <person name="Otto T.D."/>
            <person name="Wastling J."/>
            <person name="Pain A."/>
        </authorList>
    </citation>
    <scope>NUCLEOTIDE SEQUENCE</scope>
    <source>
        <strain evidence="2">VEG</strain>
    </source>
</reference>
<proteinExistence type="predicted"/>
<dbReference type="AlphaFoldDB" id="A0A0F7UT65"/>
<accession>A0A0F7UT65</accession>
<dbReference type="EMBL" id="LN714490">
    <property type="protein sequence ID" value="CEL71646.1"/>
    <property type="molecule type" value="Genomic_DNA"/>
</dbReference>
<organism evidence="2">
    <name type="scientific">Toxoplasma gondii (strain ATCC 50861 / VEG)</name>
    <dbReference type="NCBI Taxonomy" id="432359"/>
    <lineage>
        <taxon>Eukaryota</taxon>
        <taxon>Sar</taxon>
        <taxon>Alveolata</taxon>
        <taxon>Apicomplexa</taxon>
        <taxon>Conoidasida</taxon>
        <taxon>Coccidia</taxon>
        <taxon>Eucoccidiorida</taxon>
        <taxon>Eimeriorina</taxon>
        <taxon>Sarcocystidae</taxon>
        <taxon>Toxoplasma</taxon>
    </lineage>
</organism>